<dbReference type="GO" id="GO:0003700">
    <property type="term" value="F:DNA-binding transcription factor activity"/>
    <property type="evidence" value="ECO:0007669"/>
    <property type="project" value="TreeGrafter"/>
</dbReference>
<dbReference type="AlphaFoldDB" id="D1ARN2"/>
<evidence type="ECO:0000313" key="3">
    <source>
        <dbReference type="EMBL" id="ACZ10518.1"/>
    </source>
</evidence>
<protein>
    <submittedName>
        <fullName evidence="3">Transcriptional regulator, XRE family</fullName>
    </submittedName>
</protein>
<dbReference type="STRING" id="526218.Sterm_3684"/>
<dbReference type="CDD" id="cd00093">
    <property type="entry name" value="HTH_XRE"/>
    <property type="match status" value="1"/>
</dbReference>
<dbReference type="Proteomes" id="UP000000845">
    <property type="component" value="Chromosome"/>
</dbReference>
<dbReference type="Pfam" id="PF07883">
    <property type="entry name" value="Cupin_2"/>
    <property type="match status" value="1"/>
</dbReference>
<dbReference type="SMART" id="SM00530">
    <property type="entry name" value="HTH_XRE"/>
    <property type="match status" value="1"/>
</dbReference>
<gene>
    <name evidence="3" type="ordered locus">Sterm_3684</name>
</gene>
<dbReference type="PROSITE" id="PS50943">
    <property type="entry name" value="HTH_CROC1"/>
    <property type="match status" value="1"/>
</dbReference>
<evidence type="ECO:0000259" key="2">
    <source>
        <dbReference type="PROSITE" id="PS50943"/>
    </source>
</evidence>
<keyword evidence="4" id="KW-1185">Reference proteome</keyword>
<sequence>MKIGEKLKSLRQEKLLTQNELADRCELSKGFISQLERDLTSPSLSTLEDILEVLGTNIRDFFNETQQEKIVFSVEDFYEFQNEELGYEIKWIIPNAQKNKMEPILITLEPGGRYKLEVAHEGEEFGYVLSGAVNIHLGNKKYRAKKGESFYYKPSVDHYISNVSKTGVSKVLWVATPPSF</sequence>
<dbReference type="Pfam" id="PF01381">
    <property type="entry name" value="HTH_3"/>
    <property type="match status" value="1"/>
</dbReference>
<dbReference type="PANTHER" id="PTHR46797:SF2">
    <property type="entry name" value="TRANSCRIPTIONAL REGULATOR"/>
    <property type="match status" value="1"/>
</dbReference>
<evidence type="ECO:0000256" key="1">
    <source>
        <dbReference type="ARBA" id="ARBA00023125"/>
    </source>
</evidence>
<dbReference type="InterPro" id="IPR010982">
    <property type="entry name" value="Lambda_DNA-bd_dom_sf"/>
</dbReference>
<dbReference type="Gene3D" id="2.60.120.10">
    <property type="entry name" value="Jelly Rolls"/>
    <property type="match status" value="1"/>
</dbReference>
<accession>D1ARN2</accession>
<dbReference type="InterPro" id="IPR011051">
    <property type="entry name" value="RmlC_Cupin_sf"/>
</dbReference>
<dbReference type="EMBL" id="CP001739">
    <property type="protein sequence ID" value="ACZ10518.1"/>
    <property type="molecule type" value="Genomic_DNA"/>
</dbReference>
<dbReference type="HOGENOM" id="CLU_085376_1_4_0"/>
<dbReference type="KEGG" id="str:Sterm_3684"/>
<dbReference type="Gene3D" id="1.10.260.40">
    <property type="entry name" value="lambda repressor-like DNA-binding domains"/>
    <property type="match status" value="1"/>
</dbReference>
<dbReference type="SUPFAM" id="SSF47413">
    <property type="entry name" value="lambda repressor-like DNA-binding domains"/>
    <property type="match status" value="1"/>
</dbReference>
<name>D1ARN2_SEBTE</name>
<dbReference type="eggNOG" id="COG1396">
    <property type="taxonomic scope" value="Bacteria"/>
</dbReference>
<reference evidence="3 4" key="2">
    <citation type="journal article" date="2010" name="Stand. Genomic Sci.">
        <title>Complete genome sequence of Sebaldella termitidis type strain (NCTC 11300).</title>
        <authorList>
            <person name="Harmon-Smith M."/>
            <person name="Celia L."/>
            <person name="Chertkov O."/>
            <person name="Lapidus A."/>
            <person name="Copeland A."/>
            <person name="Glavina Del Rio T."/>
            <person name="Nolan M."/>
            <person name="Lucas S."/>
            <person name="Tice H."/>
            <person name="Cheng J.F."/>
            <person name="Han C."/>
            <person name="Detter J.C."/>
            <person name="Bruce D."/>
            <person name="Goodwin L."/>
            <person name="Pitluck S."/>
            <person name="Pati A."/>
            <person name="Liolios K."/>
            <person name="Ivanova N."/>
            <person name="Mavromatis K."/>
            <person name="Mikhailova N."/>
            <person name="Chen A."/>
            <person name="Palaniappan K."/>
            <person name="Land M."/>
            <person name="Hauser L."/>
            <person name="Chang Y.J."/>
            <person name="Jeffries C.D."/>
            <person name="Brettin T."/>
            <person name="Goker M."/>
            <person name="Beck B."/>
            <person name="Bristow J."/>
            <person name="Eisen J.A."/>
            <person name="Markowitz V."/>
            <person name="Hugenholtz P."/>
            <person name="Kyrpides N.C."/>
            <person name="Klenk H.P."/>
            <person name="Chen F."/>
        </authorList>
    </citation>
    <scope>NUCLEOTIDE SEQUENCE [LARGE SCALE GENOMIC DNA]</scope>
    <source>
        <strain evidence="4">ATCC 33386 / NCTC 11300</strain>
    </source>
</reference>
<keyword evidence="1" id="KW-0238">DNA-binding</keyword>
<reference evidence="4" key="1">
    <citation type="submission" date="2009-09" db="EMBL/GenBank/DDBJ databases">
        <title>The complete chromosome of Sebaldella termitidis ATCC 33386.</title>
        <authorList>
            <consortium name="US DOE Joint Genome Institute (JGI-PGF)"/>
            <person name="Lucas S."/>
            <person name="Copeland A."/>
            <person name="Lapidus A."/>
            <person name="Glavina del Rio T."/>
            <person name="Dalin E."/>
            <person name="Tice H."/>
            <person name="Bruce D."/>
            <person name="Goodwin L."/>
            <person name="Pitluck S."/>
            <person name="Kyrpides N."/>
            <person name="Mavromatis K."/>
            <person name="Ivanova N."/>
            <person name="Mikhailova N."/>
            <person name="Sims D."/>
            <person name="Meincke L."/>
            <person name="Brettin T."/>
            <person name="Detter J.C."/>
            <person name="Han C."/>
            <person name="Larimer F."/>
            <person name="Land M."/>
            <person name="Hauser L."/>
            <person name="Markowitz V."/>
            <person name="Cheng J.F."/>
            <person name="Hugenholtz P."/>
            <person name="Woyke T."/>
            <person name="Wu D."/>
            <person name="Eisen J.A."/>
        </authorList>
    </citation>
    <scope>NUCLEOTIDE SEQUENCE [LARGE SCALE GENOMIC DNA]</scope>
    <source>
        <strain evidence="4">ATCC 33386 / NCTC 11300</strain>
    </source>
</reference>
<dbReference type="RefSeq" id="WP_012863100.1">
    <property type="nucleotide sequence ID" value="NC_013517.1"/>
</dbReference>
<dbReference type="InterPro" id="IPR014710">
    <property type="entry name" value="RmlC-like_jellyroll"/>
</dbReference>
<organism evidence="3 4">
    <name type="scientific">Sebaldella termitidis (strain ATCC 33386 / NCTC 11300)</name>
    <dbReference type="NCBI Taxonomy" id="526218"/>
    <lineage>
        <taxon>Bacteria</taxon>
        <taxon>Fusobacteriati</taxon>
        <taxon>Fusobacteriota</taxon>
        <taxon>Fusobacteriia</taxon>
        <taxon>Fusobacteriales</taxon>
        <taxon>Leptotrichiaceae</taxon>
        <taxon>Sebaldella</taxon>
    </lineage>
</organism>
<dbReference type="SUPFAM" id="SSF51182">
    <property type="entry name" value="RmlC-like cupins"/>
    <property type="match status" value="1"/>
</dbReference>
<dbReference type="InterPro" id="IPR013096">
    <property type="entry name" value="Cupin_2"/>
</dbReference>
<dbReference type="eggNOG" id="COG1917">
    <property type="taxonomic scope" value="Bacteria"/>
</dbReference>
<feature type="domain" description="HTH cro/C1-type" evidence="2">
    <location>
        <begin position="7"/>
        <end position="61"/>
    </location>
</feature>
<dbReference type="CDD" id="cd02209">
    <property type="entry name" value="cupin_XRE_C"/>
    <property type="match status" value="1"/>
</dbReference>
<dbReference type="PANTHER" id="PTHR46797">
    <property type="entry name" value="HTH-TYPE TRANSCRIPTIONAL REGULATOR"/>
    <property type="match status" value="1"/>
</dbReference>
<dbReference type="InterPro" id="IPR001387">
    <property type="entry name" value="Cro/C1-type_HTH"/>
</dbReference>
<dbReference type="GO" id="GO:0003677">
    <property type="term" value="F:DNA binding"/>
    <property type="evidence" value="ECO:0007669"/>
    <property type="project" value="UniProtKB-KW"/>
</dbReference>
<dbReference type="GO" id="GO:0005829">
    <property type="term" value="C:cytosol"/>
    <property type="evidence" value="ECO:0007669"/>
    <property type="project" value="TreeGrafter"/>
</dbReference>
<evidence type="ECO:0000313" key="4">
    <source>
        <dbReference type="Proteomes" id="UP000000845"/>
    </source>
</evidence>
<dbReference type="InterPro" id="IPR050807">
    <property type="entry name" value="TransReg_Diox_bact_type"/>
</dbReference>
<proteinExistence type="predicted"/>